<protein>
    <submittedName>
        <fullName evidence="3">Uncharacterized protein</fullName>
    </submittedName>
</protein>
<dbReference type="EMBL" id="JAPDRK010000006">
    <property type="protein sequence ID" value="KAJ9611093.1"/>
    <property type="molecule type" value="Genomic_DNA"/>
</dbReference>
<organism evidence="3 4">
    <name type="scientific">Cladophialophora chaetospira</name>
    <dbReference type="NCBI Taxonomy" id="386627"/>
    <lineage>
        <taxon>Eukaryota</taxon>
        <taxon>Fungi</taxon>
        <taxon>Dikarya</taxon>
        <taxon>Ascomycota</taxon>
        <taxon>Pezizomycotina</taxon>
        <taxon>Eurotiomycetes</taxon>
        <taxon>Chaetothyriomycetidae</taxon>
        <taxon>Chaetothyriales</taxon>
        <taxon>Herpotrichiellaceae</taxon>
        <taxon>Cladophialophora</taxon>
    </lineage>
</organism>
<dbReference type="AlphaFoldDB" id="A0AA38XCU5"/>
<keyword evidence="2" id="KW-0472">Membrane</keyword>
<reference evidence="3" key="1">
    <citation type="submission" date="2022-10" db="EMBL/GenBank/DDBJ databases">
        <title>Culturing micro-colonial fungi from biological soil crusts in the Mojave desert and describing Neophaeococcomyces mojavensis, and introducing the new genera and species Taxawa tesnikishii.</title>
        <authorList>
            <person name="Kurbessoian T."/>
            <person name="Stajich J.E."/>
        </authorList>
    </citation>
    <scope>NUCLEOTIDE SEQUENCE</scope>
    <source>
        <strain evidence="3">TK_41</strain>
    </source>
</reference>
<evidence type="ECO:0000256" key="1">
    <source>
        <dbReference type="SAM" id="MobiDB-lite"/>
    </source>
</evidence>
<evidence type="ECO:0000313" key="3">
    <source>
        <dbReference type="EMBL" id="KAJ9611093.1"/>
    </source>
</evidence>
<accession>A0AA38XCU5</accession>
<feature type="transmembrane region" description="Helical" evidence="2">
    <location>
        <begin position="80"/>
        <end position="106"/>
    </location>
</feature>
<keyword evidence="2" id="KW-1133">Transmembrane helix</keyword>
<keyword evidence="2" id="KW-0812">Transmembrane</keyword>
<keyword evidence="4" id="KW-1185">Reference proteome</keyword>
<feature type="region of interest" description="Disordered" evidence="1">
    <location>
        <begin position="1"/>
        <end position="27"/>
    </location>
</feature>
<name>A0AA38XCU5_9EURO</name>
<evidence type="ECO:0000313" key="4">
    <source>
        <dbReference type="Proteomes" id="UP001172673"/>
    </source>
</evidence>
<gene>
    <name evidence="3" type="ORF">H2200_004276</name>
</gene>
<sequence length="703" mass="76244">MENTNEIISPPTAARKTRRLTPLTSQTVSKQRKMGTLQFEELNLGSEKPLPVCKEPFLSRKTSFDSLKDRQSGNRSVNLGLWWTTAVVGLPILDFTAALLALVSMYRVQSDTTHPFGVPTTSHIHSRSILVDFSATRLAFIASWSSTLAPMLLGSLMALWHIPTAARLASATTKEDQHDLPTPHQVSMLIGLASGSLDELRKYFVYRFTKVRAEQPRMLTRSVMVLIISSLLALLIFCADTAIHAFTFTVPFSKIRLQDRPLNAFGRGLTGECINFDRETNQGLPCTVVADVSVGSNVIARDAGEIISLQRNVSSHNSIWTIQDNDLKHGDLLILMPQIGNTPSNVDYRATTVGVSTQCSPSSKQCNVRMAGGTTAETSYVVFNCTDHFRGVLGASPSISNDTIDWTHTDPTTPDFNFKYDRNFQYAYFSDPAFDTIYNSIGGNATNGGASGALAMPDNELINPIYLATAGLIPVQNGAAGESLSKDPGVFSLGGGLVAYTLACVATSYDVSYDWINGTIASFDYTATTNGSIIELAHGMQATGMPALSQAQSLASLSASAMALARSFANQHSENSLTLIGSVMSARANIAEATRENLLVAKMSSGAFGFLIGSNLLYVIFGFVLVIRAWQLDSPETRDMVARLSVEGLTAMAFEDTLEKKARRVDEVNNLFEESRIGDSSRRVGLKAYSGGGHIMFVEQPRL</sequence>
<proteinExistence type="predicted"/>
<feature type="transmembrane region" description="Helical" evidence="2">
    <location>
        <begin position="223"/>
        <end position="246"/>
    </location>
</feature>
<dbReference type="Proteomes" id="UP001172673">
    <property type="component" value="Unassembled WGS sequence"/>
</dbReference>
<comment type="caution">
    <text evidence="3">The sequence shown here is derived from an EMBL/GenBank/DDBJ whole genome shotgun (WGS) entry which is preliminary data.</text>
</comment>
<feature type="transmembrane region" description="Helical" evidence="2">
    <location>
        <begin position="138"/>
        <end position="160"/>
    </location>
</feature>
<feature type="transmembrane region" description="Helical" evidence="2">
    <location>
        <begin position="607"/>
        <end position="630"/>
    </location>
</feature>
<evidence type="ECO:0000256" key="2">
    <source>
        <dbReference type="SAM" id="Phobius"/>
    </source>
</evidence>